<keyword evidence="1" id="KW-0732">Signal</keyword>
<gene>
    <name evidence="3" type="ORF">FD01_GL003005</name>
</gene>
<dbReference type="PATRIC" id="fig|1423769.4.peg.3244"/>
<dbReference type="Pfam" id="PF13731">
    <property type="entry name" value="WxL"/>
    <property type="match status" value="1"/>
</dbReference>
<name>A0A0R1R3F6_9LACO</name>
<evidence type="ECO:0000256" key="1">
    <source>
        <dbReference type="SAM" id="SignalP"/>
    </source>
</evidence>
<evidence type="ECO:0000259" key="2">
    <source>
        <dbReference type="Pfam" id="PF13731"/>
    </source>
</evidence>
<comment type="caution">
    <text evidence="3">The sequence shown here is derived from an EMBL/GenBank/DDBJ whole genome shotgun (WGS) entry which is preliminary data.</text>
</comment>
<accession>A0A0R1R3F6</accession>
<dbReference type="EMBL" id="AZEU01000062">
    <property type="protein sequence ID" value="KRL51249.1"/>
    <property type="molecule type" value="Genomic_DNA"/>
</dbReference>
<keyword evidence="4" id="KW-1185">Reference proteome</keyword>
<dbReference type="Proteomes" id="UP000051790">
    <property type="component" value="Unassembled WGS sequence"/>
</dbReference>
<evidence type="ECO:0000313" key="3">
    <source>
        <dbReference type="EMBL" id="KRL51249.1"/>
    </source>
</evidence>
<sequence length="198" mass="19986">MIKHLSLVHLSALVAGLAALCAFGTPTTVSADDVQTSTASVTFTMPKDSAVAASDMPTIDFSSAKVSSSAQDVTADSVDAPVAVTNPGFANAWSVSVAASDFTNTDNTQQIHSALLTFDATAAQSGNADSVATAPTVTDTTITTGGDQAALVKADRNGSAGTFTTEFASSAVHLHIPAGNTAGDYSAKLKWTLTDAIE</sequence>
<dbReference type="AlphaFoldDB" id="A0A0R1R3F6"/>
<dbReference type="RefSeq" id="WP_054719272.1">
    <property type="nucleotide sequence ID" value="NZ_AZEU01000062.1"/>
</dbReference>
<proteinExistence type="predicted"/>
<reference evidence="3 4" key="1">
    <citation type="journal article" date="2015" name="Genome Announc.">
        <title>Expanding the biotechnology potential of lactobacilli through comparative genomics of 213 strains and associated genera.</title>
        <authorList>
            <person name="Sun Z."/>
            <person name="Harris H.M."/>
            <person name="McCann A."/>
            <person name="Guo C."/>
            <person name="Argimon S."/>
            <person name="Zhang W."/>
            <person name="Yang X."/>
            <person name="Jeffery I.B."/>
            <person name="Cooney J.C."/>
            <person name="Kagawa T.F."/>
            <person name="Liu W."/>
            <person name="Song Y."/>
            <person name="Salvetti E."/>
            <person name="Wrobel A."/>
            <person name="Rasinkangas P."/>
            <person name="Parkhill J."/>
            <person name="Rea M.C."/>
            <person name="O'Sullivan O."/>
            <person name="Ritari J."/>
            <person name="Douillard F.P."/>
            <person name="Paul Ross R."/>
            <person name="Yang R."/>
            <person name="Briner A.E."/>
            <person name="Felis G.E."/>
            <person name="de Vos W.M."/>
            <person name="Barrangou R."/>
            <person name="Klaenhammer T.R."/>
            <person name="Caufield P.W."/>
            <person name="Cui Y."/>
            <person name="Zhang H."/>
            <person name="O'Toole P.W."/>
        </authorList>
    </citation>
    <scope>NUCLEOTIDE SEQUENCE [LARGE SCALE GENOMIC DNA]</scope>
    <source>
        <strain evidence="3 4">DSM 13343</strain>
    </source>
</reference>
<organism evidence="3 4">
    <name type="scientific">Lacticaseibacillus manihotivorans DSM 13343 = JCM 12514</name>
    <dbReference type="NCBI Taxonomy" id="1423769"/>
    <lineage>
        <taxon>Bacteria</taxon>
        <taxon>Bacillati</taxon>
        <taxon>Bacillota</taxon>
        <taxon>Bacilli</taxon>
        <taxon>Lactobacillales</taxon>
        <taxon>Lactobacillaceae</taxon>
        <taxon>Lacticaseibacillus</taxon>
    </lineage>
</organism>
<dbReference type="InterPro" id="IPR027994">
    <property type="entry name" value="WxL_dom"/>
</dbReference>
<protein>
    <recommendedName>
        <fullName evidence="2">WxL domain-containing protein</fullName>
    </recommendedName>
</protein>
<evidence type="ECO:0000313" key="4">
    <source>
        <dbReference type="Proteomes" id="UP000051790"/>
    </source>
</evidence>
<dbReference type="OrthoDB" id="2282798at2"/>
<feature type="signal peptide" evidence="1">
    <location>
        <begin position="1"/>
        <end position="31"/>
    </location>
</feature>
<feature type="domain" description="WxL" evidence="2">
    <location>
        <begin position="56"/>
        <end position="196"/>
    </location>
</feature>
<feature type="chain" id="PRO_5006409792" description="WxL domain-containing protein" evidence="1">
    <location>
        <begin position="32"/>
        <end position="198"/>
    </location>
</feature>